<feature type="transmembrane region" description="Helical" evidence="10">
    <location>
        <begin position="397"/>
        <end position="420"/>
    </location>
</feature>
<feature type="domain" description="ABC transporter" evidence="11">
    <location>
        <begin position="489"/>
        <end position="722"/>
    </location>
</feature>
<keyword evidence="6" id="KW-0378">Hydrolase</keyword>
<dbReference type="PROSITE" id="PS50929">
    <property type="entry name" value="ABC_TM1F"/>
    <property type="match status" value="1"/>
</dbReference>
<reference evidence="13 14" key="1">
    <citation type="submission" date="2016-10" db="EMBL/GenBank/DDBJ databases">
        <authorList>
            <person name="de Groot N.N."/>
        </authorList>
    </citation>
    <scope>NUCLEOTIDE SEQUENCE [LARGE SCALE GENOMIC DNA]</scope>
    <source>
        <strain evidence="13 14">AR40</strain>
    </source>
</reference>
<evidence type="ECO:0000256" key="5">
    <source>
        <dbReference type="ARBA" id="ARBA00022741"/>
    </source>
</evidence>
<evidence type="ECO:0000256" key="9">
    <source>
        <dbReference type="ARBA" id="ARBA00023136"/>
    </source>
</evidence>
<feature type="transmembrane region" description="Helical" evidence="10">
    <location>
        <begin position="213"/>
        <end position="233"/>
    </location>
</feature>
<dbReference type="Proteomes" id="UP000182584">
    <property type="component" value="Unassembled WGS sequence"/>
</dbReference>
<keyword evidence="8 10" id="KW-1133">Transmembrane helix</keyword>
<accession>A0A1H9SPS8</accession>
<dbReference type="GO" id="GO:0034040">
    <property type="term" value="F:ATPase-coupled lipid transmembrane transporter activity"/>
    <property type="evidence" value="ECO:0007669"/>
    <property type="project" value="TreeGrafter"/>
</dbReference>
<feature type="transmembrane region" description="Helical" evidence="10">
    <location>
        <begin position="179"/>
        <end position="201"/>
    </location>
</feature>
<dbReference type="eggNOG" id="COG2274">
    <property type="taxonomic scope" value="Bacteria"/>
</dbReference>
<dbReference type="Pfam" id="PF00664">
    <property type="entry name" value="ABC_membrane"/>
    <property type="match status" value="1"/>
</dbReference>
<dbReference type="InterPro" id="IPR027417">
    <property type="entry name" value="P-loop_NTPase"/>
</dbReference>
<evidence type="ECO:0000256" key="2">
    <source>
        <dbReference type="ARBA" id="ARBA00022448"/>
    </source>
</evidence>
<dbReference type="PANTHER" id="PTHR24221">
    <property type="entry name" value="ATP-BINDING CASSETTE SUB-FAMILY B"/>
    <property type="match status" value="1"/>
</dbReference>
<dbReference type="Pfam" id="PF00005">
    <property type="entry name" value="ABC_tran"/>
    <property type="match status" value="1"/>
</dbReference>
<feature type="transmembrane region" description="Helical" evidence="10">
    <location>
        <begin position="282"/>
        <end position="307"/>
    </location>
</feature>
<keyword evidence="7 13" id="KW-0067">ATP-binding</keyword>
<evidence type="ECO:0000259" key="12">
    <source>
        <dbReference type="PROSITE" id="PS50929"/>
    </source>
</evidence>
<sequence>MGWFDEQIKERNRADQKAFDEAFLRIASAVTGKRLSEILGDDSLATREALHEIMYFYHVVPSEVPDSIDKPEDEMEYLLRPYGIMHREVELTGEWFEDATGAMLAVRSDDGSVIALIPGHLGGYTFYDNKLGRRIKVTKHNEHLIQKKAVAFYKPLPMRKIGMHDLLIYAAENIYRSDVVIYITMLILTTITGMIITSLTRRIFGEVIDYGKTIPLLAIGVFLTLVQISMILFELVEEIVLVRVSTRLDINLQAATMMRILSLPSDFFRKFSAGELAGRSEYIAMIINSIFNSGLSAIFTAVISLTYLIQISFYASFLVIPALIITLIKSGITLLAVYMQIPITKEHMETSAKEQGLSYAMISGIHKIKLSGAEKRAFAKWGEIYARMLRHAYNPPTFLKIYPVLNTAVSTIGTIVLYVISYKNGISAADYIAFTTGFAFVSGALSSLTTAVATIAKLSPVIDMAKPIFVTEPEISQDKQVIQRLSGSIELNNVTFRYSSEMPPVIDKLSLKIKPGEYVAIVGKTGCGKSTLLRLLLGFEEPEKGGIFYDGKDLSSIDLKSLRQKIGTVMQNGSLFTGDIYSNIAVAAPGLSIDDAWEAARKAGLADDIRKMPMGMATLVAEDGSNMSGGQKQRILIARAIAGNPRILMFDEATSSLDNTTQKHVCDALDKLKCTRIIIAHRLSTIRQCSRIILLENGNIKEEGTYDELMALGGAFYELVKDQTVVPTIE</sequence>
<dbReference type="EMBL" id="FOGJ01000012">
    <property type="protein sequence ID" value="SER86858.1"/>
    <property type="molecule type" value="Genomic_DNA"/>
</dbReference>
<dbReference type="SUPFAM" id="SSF90123">
    <property type="entry name" value="ABC transporter transmembrane region"/>
    <property type="match status" value="1"/>
</dbReference>
<gene>
    <name evidence="13" type="ORF">SAMN04487884_112134</name>
</gene>
<keyword evidence="2" id="KW-0813">Transport</keyword>
<dbReference type="AlphaFoldDB" id="A0A1H9SPS8"/>
<name>A0A1H9SPS8_BUTFI</name>
<dbReference type="SUPFAM" id="SSF52540">
    <property type="entry name" value="P-loop containing nucleoside triphosphate hydrolases"/>
    <property type="match status" value="1"/>
</dbReference>
<dbReference type="FunFam" id="3.40.50.300:FF:000299">
    <property type="entry name" value="ABC transporter ATP-binding protein/permease"/>
    <property type="match status" value="1"/>
</dbReference>
<dbReference type="PROSITE" id="PS00211">
    <property type="entry name" value="ABC_TRANSPORTER_1"/>
    <property type="match status" value="1"/>
</dbReference>
<dbReference type="InterPro" id="IPR017871">
    <property type="entry name" value="ABC_transporter-like_CS"/>
</dbReference>
<keyword evidence="5" id="KW-0547">Nucleotide-binding</keyword>
<evidence type="ECO:0000259" key="11">
    <source>
        <dbReference type="PROSITE" id="PS50893"/>
    </source>
</evidence>
<dbReference type="GO" id="GO:0005886">
    <property type="term" value="C:plasma membrane"/>
    <property type="evidence" value="ECO:0007669"/>
    <property type="project" value="UniProtKB-SubCell"/>
</dbReference>
<dbReference type="SMART" id="SM00382">
    <property type="entry name" value="AAA"/>
    <property type="match status" value="1"/>
</dbReference>
<organism evidence="13 14">
    <name type="scientific">Butyrivibrio fibrisolvens</name>
    <dbReference type="NCBI Taxonomy" id="831"/>
    <lineage>
        <taxon>Bacteria</taxon>
        <taxon>Bacillati</taxon>
        <taxon>Bacillota</taxon>
        <taxon>Clostridia</taxon>
        <taxon>Lachnospirales</taxon>
        <taxon>Lachnospiraceae</taxon>
        <taxon>Butyrivibrio</taxon>
    </lineage>
</organism>
<keyword evidence="6" id="KW-0645">Protease</keyword>
<dbReference type="GO" id="GO:0016887">
    <property type="term" value="F:ATP hydrolysis activity"/>
    <property type="evidence" value="ECO:0007669"/>
    <property type="project" value="InterPro"/>
</dbReference>
<keyword evidence="6" id="KW-0788">Thiol protease</keyword>
<feature type="transmembrane region" description="Helical" evidence="10">
    <location>
        <begin position="432"/>
        <end position="456"/>
    </location>
</feature>
<dbReference type="InterPro" id="IPR003439">
    <property type="entry name" value="ABC_transporter-like_ATP-bd"/>
</dbReference>
<dbReference type="OrthoDB" id="9762778at2"/>
<proteinExistence type="predicted"/>
<keyword evidence="3" id="KW-1003">Cell membrane</keyword>
<evidence type="ECO:0000256" key="3">
    <source>
        <dbReference type="ARBA" id="ARBA00022475"/>
    </source>
</evidence>
<dbReference type="InterPro" id="IPR039421">
    <property type="entry name" value="Type_1_exporter"/>
</dbReference>
<dbReference type="RefSeq" id="WP_074756283.1">
    <property type="nucleotide sequence ID" value="NZ_FOGJ01000012.1"/>
</dbReference>
<comment type="subcellular location">
    <subcellularLocation>
        <location evidence="1">Cell membrane</location>
        <topology evidence="1">Multi-pass membrane protein</topology>
    </subcellularLocation>
</comment>
<dbReference type="GO" id="GO:0140359">
    <property type="term" value="F:ABC-type transporter activity"/>
    <property type="evidence" value="ECO:0007669"/>
    <property type="project" value="InterPro"/>
</dbReference>
<evidence type="ECO:0000256" key="7">
    <source>
        <dbReference type="ARBA" id="ARBA00022840"/>
    </source>
</evidence>
<keyword evidence="9 10" id="KW-0472">Membrane</keyword>
<dbReference type="GO" id="GO:0008234">
    <property type="term" value="F:cysteine-type peptidase activity"/>
    <property type="evidence" value="ECO:0007669"/>
    <property type="project" value="UniProtKB-KW"/>
</dbReference>
<dbReference type="Gene3D" id="3.40.50.300">
    <property type="entry name" value="P-loop containing nucleotide triphosphate hydrolases"/>
    <property type="match status" value="1"/>
</dbReference>
<dbReference type="InterPro" id="IPR036640">
    <property type="entry name" value="ABC1_TM_sf"/>
</dbReference>
<evidence type="ECO:0000313" key="14">
    <source>
        <dbReference type="Proteomes" id="UP000182584"/>
    </source>
</evidence>
<evidence type="ECO:0000256" key="8">
    <source>
        <dbReference type="ARBA" id="ARBA00022989"/>
    </source>
</evidence>
<evidence type="ECO:0000256" key="1">
    <source>
        <dbReference type="ARBA" id="ARBA00004651"/>
    </source>
</evidence>
<evidence type="ECO:0000256" key="6">
    <source>
        <dbReference type="ARBA" id="ARBA00022807"/>
    </source>
</evidence>
<evidence type="ECO:0000256" key="4">
    <source>
        <dbReference type="ARBA" id="ARBA00022692"/>
    </source>
</evidence>
<feature type="domain" description="ABC transmembrane type-1" evidence="12">
    <location>
        <begin position="180"/>
        <end position="457"/>
    </location>
</feature>
<keyword evidence="4 10" id="KW-0812">Transmembrane</keyword>
<dbReference type="GO" id="GO:0005524">
    <property type="term" value="F:ATP binding"/>
    <property type="evidence" value="ECO:0007669"/>
    <property type="project" value="UniProtKB-KW"/>
</dbReference>
<dbReference type="Gene3D" id="1.20.1560.10">
    <property type="entry name" value="ABC transporter type 1, transmembrane domain"/>
    <property type="match status" value="1"/>
</dbReference>
<protein>
    <submittedName>
        <fullName evidence="13">NHLM bacteriocin system ABC transporter, ATP-binding protein</fullName>
    </submittedName>
</protein>
<dbReference type="PANTHER" id="PTHR24221:SF654">
    <property type="entry name" value="ATP-BINDING CASSETTE SUB-FAMILY B MEMBER 6"/>
    <property type="match status" value="1"/>
</dbReference>
<dbReference type="InterPro" id="IPR011527">
    <property type="entry name" value="ABC1_TM_dom"/>
</dbReference>
<evidence type="ECO:0000313" key="13">
    <source>
        <dbReference type="EMBL" id="SER86858.1"/>
    </source>
</evidence>
<evidence type="ECO:0000256" key="10">
    <source>
        <dbReference type="SAM" id="Phobius"/>
    </source>
</evidence>
<feature type="transmembrane region" description="Helical" evidence="10">
    <location>
        <begin position="313"/>
        <end position="338"/>
    </location>
</feature>
<dbReference type="PROSITE" id="PS50893">
    <property type="entry name" value="ABC_TRANSPORTER_2"/>
    <property type="match status" value="1"/>
</dbReference>
<dbReference type="InterPro" id="IPR003593">
    <property type="entry name" value="AAA+_ATPase"/>
</dbReference>